<comment type="caution">
    <text evidence="2">The sequence shown here is derived from an EMBL/GenBank/DDBJ whole genome shotgun (WGS) entry which is preliminary data.</text>
</comment>
<dbReference type="Proteomes" id="UP000523105">
    <property type="component" value="Unassembled WGS sequence"/>
</dbReference>
<evidence type="ECO:0000259" key="1">
    <source>
        <dbReference type="Pfam" id="PF05658"/>
    </source>
</evidence>
<feature type="domain" description="Trimeric autotransporter adhesin YadA-like head" evidence="1">
    <location>
        <begin position="371"/>
        <end position="396"/>
    </location>
</feature>
<gene>
    <name evidence="2" type="ORF">HX837_05595</name>
</gene>
<dbReference type="EMBL" id="JACASV010000040">
    <property type="protein sequence ID" value="NWJ43659.1"/>
    <property type="molecule type" value="Genomic_DNA"/>
</dbReference>
<sequence length="1276" mass="131093">MGDYFTRIGKTILNHDFIVRKGNISGSATSTGSFGAGYIDNKLGIGTTSPQAKLHVIGNGTLAAVFTGGSIGIGTTTPDPNHFVDMNPVFSGTTGHYTAVQRMAANITGSAFGSGNTYHLIVIPTSTTLGKNASLLTTAGFWEPAITLNGNTLTEASTLYVGSAPTEATNNYALHIDAGTTQLDGNVYLAIDSGNVGIGTTAPSKTLTVAGDISASGDLYLKDATAGGHASVNIFRGDTAGSAKVVFGTADDGYVDWMIGTPDSDDWGDGTDFFIGKGASSANAKFVIKNSNSYVGIGTTSPSKLLHVAGDAQIDGTLTAQEFHTEFVSASIIFSSGSTKFGDTSDDIHQFTGSLFISGSKFSFGDSTTVASGNWSAAFGFNAVASNTYAMAIGAYTDATGYGSVAIGYGSKGQGSRGVGIGYYAEGSGHYSVAIGYQAFATVEPSYAFGKWVSATGVNSIAIGVGTDNSNRVVNSSVNSFLVGFGTSKILFVTGSGNVGIGTTSPSVRLEVKASGNDDGFNIVDSSGTNIIKMFQQTTGEGRILMYGGGSRVLDLGSGADPSFFDVGNIGIGTTSPVSKLDVSGSISILSGSANQLLLPQNNSATNPTIAFGDGDTGFFESSDDTIEVSFAGSAKWKWDIDWFLGTSNYSTALLSSAGSSTLPVHTFKADYDTGMGRAGVNQLSLIAGGVEQLRIASNTISGSATSTGSFGRIQLPENAGSIHLDGGSKLQFGTTGYLATIGYNGNGNLDITARSGYNVDIVHGDLILTEGGINVKADDVRITGSMYSTGEIFVGGAYKAGMNYSGGNAKFRATAGGVEIVSPDGDVTIKTNTAGANVVFSGINHKISGSATSTGSFGAGYIDNKLGIGTTNPSAKLHVSDGKILVDDTTNNVQGKLDASDTHVIIGAQSNHDVKIQANNSTKMYISSSGNVGIGTSSPAAGLQVGFGTPGHTPASNGIYVVGQSEFDGRVYFDNVAVHYNTVGIHGYNPLYFNGWDVFSMQYKQDDGFHLSVGYADGKANRNIIIVDGLYRNKDFDHNTLSANPTLFIHSSTDPDADNTQWLGLTHESGSGQLSASIFTGKSDIKFSPSGSDVLFLSGSGNVGIGTTGPGEKLEVNGNIDIGSNRLITTNAQLANQGANTFRIYNAAGTGWGDLHTGNLQANAISSGVTDLPIKTAGTTARYISLQGHNGAGSYVTVAQVVAAATPTFDITAGKLTGTLTGNDQDITGLGNVGIGTTSPASTYGWSGPILHIEGSEPVLRLRDTTGTRGDWEIG</sequence>
<dbReference type="Pfam" id="PF05658">
    <property type="entry name" value="YadA_head"/>
    <property type="match status" value="4"/>
</dbReference>
<protein>
    <recommendedName>
        <fullName evidence="1">Trimeric autotransporter adhesin YadA-like head domain-containing protein</fullName>
    </recommendedName>
</protein>
<dbReference type="Gene3D" id="2.150.10.10">
    <property type="entry name" value="Serralysin-like metalloprotease, C-terminal"/>
    <property type="match status" value="1"/>
</dbReference>
<dbReference type="GO" id="GO:0019867">
    <property type="term" value="C:outer membrane"/>
    <property type="evidence" value="ECO:0007669"/>
    <property type="project" value="InterPro"/>
</dbReference>
<reference evidence="2 3" key="1">
    <citation type="journal article" date="2019" name="Environ. Microbiol.">
        <title>Genomics insights into ecotype formation of ammonia-oxidizing archaea in the deep ocean.</title>
        <authorList>
            <person name="Wang Y."/>
            <person name="Huang J.M."/>
            <person name="Cui G.J."/>
            <person name="Nunoura T."/>
            <person name="Takaki Y."/>
            <person name="Li W.L."/>
            <person name="Li J."/>
            <person name="Gao Z.M."/>
            <person name="Takai K."/>
            <person name="Zhang A.Q."/>
            <person name="Stepanauskas R."/>
        </authorList>
    </citation>
    <scope>NUCLEOTIDE SEQUENCE [LARGE SCALE GENOMIC DNA]</scope>
    <source>
        <strain evidence="2 3">L15b</strain>
    </source>
</reference>
<feature type="domain" description="Trimeric autotransporter adhesin YadA-like head" evidence="1">
    <location>
        <begin position="428"/>
        <end position="442"/>
    </location>
</feature>
<dbReference type="CDD" id="cd12820">
    <property type="entry name" value="LbR_YadA-like"/>
    <property type="match status" value="1"/>
</dbReference>
<evidence type="ECO:0000313" key="2">
    <source>
        <dbReference type="EMBL" id="NWJ43659.1"/>
    </source>
</evidence>
<feature type="domain" description="Trimeric autotransporter adhesin YadA-like head" evidence="1">
    <location>
        <begin position="455"/>
        <end position="466"/>
    </location>
</feature>
<proteinExistence type="predicted"/>
<dbReference type="InterPro" id="IPR011049">
    <property type="entry name" value="Serralysin-like_metalloprot_C"/>
</dbReference>
<feature type="non-terminal residue" evidence="2">
    <location>
        <position position="1276"/>
    </location>
</feature>
<dbReference type="AlphaFoldDB" id="A0A7K4MQM6"/>
<dbReference type="InterPro" id="IPR008640">
    <property type="entry name" value="Adhesin_Head_dom"/>
</dbReference>
<feature type="domain" description="Trimeric autotransporter adhesin YadA-like head" evidence="1">
    <location>
        <begin position="399"/>
        <end position="412"/>
    </location>
</feature>
<evidence type="ECO:0000313" key="3">
    <source>
        <dbReference type="Proteomes" id="UP000523105"/>
    </source>
</evidence>
<organism evidence="2 3">
    <name type="scientific">Marine Group I thaumarchaeote</name>
    <dbReference type="NCBI Taxonomy" id="2511932"/>
    <lineage>
        <taxon>Archaea</taxon>
        <taxon>Nitrososphaerota</taxon>
        <taxon>Marine Group I</taxon>
    </lineage>
</organism>
<accession>A0A7K4MQM6</accession>
<name>A0A7K4MQM6_9ARCH</name>